<dbReference type="InterPro" id="IPR025641">
    <property type="entry name" value="DUF4340"/>
</dbReference>
<dbReference type="EMBL" id="UOFO01000023">
    <property type="protein sequence ID" value="VAW83738.1"/>
    <property type="molecule type" value="Genomic_DNA"/>
</dbReference>
<accession>A0A3B0YS90</accession>
<proteinExistence type="predicted"/>
<dbReference type="Pfam" id="PF14238">
    <property type="entry name" value="DUF4340"/>
    <property type="match status" value="1"/>
</dbReference>
<organism evidence="2">
    <name type="scientific">hydrothermal vent metagenome</name>
    <dbReference type="NCBI Taxonomy" id="652676"/>
    <lineage>
        <taxon>unclassified sequences</taxon>
        <taxon>metagenomes</taxon>
        <taxon>ecological metagenomes</taxon>
    </lineage>
</organism>
<feature type="domain" description="DUF4340" evidence="1">
    <location>
        <begin position="67"/>
        <end position="231"/>
    </location>
</feature>
<reference evidence="2" key="1">
    <citation type="submission" date="2018-06" db="EMBL/GenBank/DDBJ databases">
        <authorList>
            <person name="Zhirakovskaya E."/>
        </authorList>
    </citation>
    <scope>NUCLEOTIDE SEQUENCE</scope>
</reference>
<name>A0A3B0YS90_9ZZZZ</name>
<sequence>MKKTIRILGVIFIAQLIIVTALLLPTEDSVGSINKQNLLTFSPNQVNKIIISGGDKALILESENTEWNLPEYYGFPVAKNRVPEFIQKLSDFKQGWPVATTKAAAKRFKVSDDDFERKIELYQGESLLDTLYVGSSPGFRKVHVRKANTNNIYDVSFSAFDASIKTADWRDSSLLRLEQTAIIKISSPDFSLIKEGDLFVLDGVDESLPIVQSTVARYVQKVIALNTVTVLGTETRIAFNQADPLLLLTVESKTEKWEYRLSRSSEGEYVLKRSDLPFYFVLHDEVAKPLIVNDKKHFLLQPESESDT</sequence>
<protein>
    <recommendedName>
        <fullName evidence="1">DUF4340 domain-containing protein</fullName>
    </recommendedName>
</protein>
<gene>
    <name evidence="2" type="ORF">MNBD_GAMMA16-2343</name>
</gene>
<evidence type="ECO:0000259" key="1">
    <source>
        <dbReference type="Pfam" id="PF14238"/>
    </source>
</evidence>
<evidence type="ECO:0000313" key="2">
    <source>
        <dbReference type="EMBL" id="VAW83738.1"/>
    </source>
</evidence>
<dbReference type="AlphaFoldDB" id="A0A3B0YS90"/>